<proteinExistence type="inferred from homology"/>
<evidence type="ECO:0000313" key="3">
    <source>
        <dbReference type="RefSeq" id="XP_006816007.1"/>
    </source>
</evidence>
<gene>
    <name evidence="3" type="primary">LOC102801119</name>
</gene>
<name>A0ABM0M7L6_SACKO</name>
<dbReference type="InterPro" id="IPR005199">
    <property type="entry name" value="Glyco_hydro_79"/>
</dbReference>
<dbReference type="InterPro" id="IPR017853">
    <property type="entry name" value="GH"/>
</dbReference>
<dbReference type="PANTHER" id="PTHR46145:SF4">
    <property type="entry name" value="HEPARANASE"/>
    <property type="match status" value="1"/>
</dbReference>
<dbReference type="Proteomes" id="UP000694865">
    <property type="component" value="Unplaced"/>
</dbReference>
<sequence>MVSFNKEGVGDTFPIQAPMVPGIQCGANVTPTSRVQDWNNINEFASEVGWNVIFGLNVLLRHGNDSWDSSNAMELMKYTVEKGYSVNWELGNEPNSLNRTVGRTLDASVLAQDFVTLRNILNSHEELRHNLLFGPDINAVGKKKTDKYIDSFLQFSNNVTNATTWHQYYVDGKTAKVDDFINPNILNKLIGEIQRVNEIVDEHRPGSSVWLGETSSAYGGGAPKLSDTFVAGFMWLDKLGISSLYGIDVVIRQTFFHGHYALIDDDLNPLPDYWLSVLYKRLVGSKVLSITLHDNSVNSKTMRVRVYAHCSVKRIVDLNGVAVRMINNHTLPDLSPRHIHRGENLILPPLSFAFYVIPNAMAMACL</sequence>
<dbReference type="SUPFAM" id="SSF51445">
    <property type="entry name" value="(Trans)glycosidases"/>
    <property type="match status" value="1"/>
</dbReference>
<protein>
    <submittedName>
        <fullName evidence="3">Heparanase-like</fullName>
    </submittedName>
</protein>
<dbReference type="Gene3D" id="3.20.20.80">
    <property type="entry name" value="Glycosidases"/>
    <property type="match status" value="1"/>
</dbReference>
<keyword evidence="2" id="KW-1185">Reference proteome</keyword>
<dbReference type="PANTHER" id="PTHR46145">
    <property type="entry name" value="HEPARANASE"/>
    <property type="match status" value="1"/>
</dbReference>
<comment type="similarity">
    <text evidence="1">Belongs to the glycosyl hydrolase 79 family.</text>
</comment>
<reference evidence="3" key="1">
    <citation type="submission" date="2025-08" db="UniProtKB">
        <authorList>
            <consortium name="RefSeq"/>
        </authorList>
    </citation>
    <scope>IDENTIFICATION</scope>
    <source>
        <tissue evidence="3">Testes</tissue>
    </source>
</reference>
<dbReference type="Pfam" id="PF03662">
    <property type="entry name" value="Glyco_hydro_79n"/>
    <property type="match status" value="1"/>
</dbReference>
<organism evidence="2 3">
    <name type="scientific">Saccoglossus kowalevskii</name>
    <name type="common">Acorn worm</name>
    <dbReference type="NCBI Taxonomy" id="10224"/>
    <lineage>
        <taxon>Eukaryota</taxon>
        <taxon>Metazoa</taxon>
        <taxon>Hemichordata</taxon>
        <taxon>Enteropneusta</taxon>
        <taxon>Harrimaniidae</taxon>
        <taxon>Saccoglossus</taxon>
    </lineage>
</organism>
<dbReference type="GeneID" id="102801119"/>
<dbReference type="RefSeq" id="XP_006816007.1">
    <property type="nucleotide sequence ID" value="XM_006815944.1"/>
</dbReference>
<evidence type="ECO:0000256" key="1">
    <source>
        <dbReference type="ARBA" id="ARBA00009800"/>
    </source>
</evidence>
<accession>A0ABM0M7L6</accession>
<evidence type="ECO:0000313" key="2">
    <source>
        <dbReference type="Proteomes" id="UP000694865"/>
    </source>
</evidence>